<protein>
    <submittedName>
        <fullName evidence="1">Uncharacterized protein</fullName>
    </submittedName>
</protein>
<organism evidence="1 2">
    <name type="scientific">Methanothrix soehngenii (strain ATCC 5969 / DSM 3671 / JCM 10134 / NBRC 103675 / OCM 69 / GP-6)</name>
    <name type="common">Methanosaeta concilii</name>
    <dbReference type="NCBI Taxonomy" id="990316"/>
    <lineage>
        <taxon>Archaea</taxon>
        <taxon>Methanobacteriati</taxon>
        <taxon>Methanobacteriota</taxon>
        <taxon>Stenosarchaea group</taxon>
        <taxon>Methanomicrobia</taxon>
        <taxon>Methanotrichales</taxon>
        <taxon>Methanotrichaceae</taxon>
        <taxon>Methanothrix</taxon>
    </lineage>
</organism>
<keyword evidence="2" id="KW-1185">Reference proteome</keyword>
<dbReference type="GeneID" id="59387988"/>
<dbReference type="RefSeq" id="WP_013719399.1">
    <property type="nucleotide sequence ID" value="NC_015416.1"/>
</dbReference>
<dbReference type="HOGENOM" id="CLU_160440_0_0_2"/>
<dbReference type="AlphaFoldDB" id="F4BUW5"/>
<gene>
    <name evidence="1" type="ordered locus">MCON_1739</name>
</gene>
<name>F4BUW5_METSG</name>
<dbReference type="Proteomes" id="UP000007807">
    <property type="component" value="Chromosome"/>
</dbReference>
<reference evidence="1 2" key="1">
    <citation type="journal article" date="2011" name="J. Bacteriol.">
        <title>Complete genome sequence of Methanosaeta concilii, a specialist in aceticlastic methanogenesis.</title>
        <authorList>
            <person name="Barber R.D."/>
            <person name="Zhang L."/>
            <person name="Harnack M."/>
            <person name="Olson M.V."/>
            <person name="Kaul R."/>
            <person name="Ingram-Smith C."/>
            <person name="Smith K.S."/>
        </authorList>
    </citation>
    <scope>NUCLEOTIDE SEQUENCE [LARGE SCALE GENOMIC DNA]</scope>
    <source>
        <strain evidence="2">ATCC 5969 / DSM 3671 / JCM 10134 / NBRC 103675 / OCM 69 / GP-6</strain>
    </source>
</reference>
<evidence type="ECO:0000313" key="2">
    <source>
        <dbReference type="Proteomes" id="UP000007807"/>
    </source>
</evidence>
<proteinExistence type="predicted"/>
<accession>F4BUW5</accession>
<sequence>MMMEEPAFITIPYQEFKVIVQEVHSLRDQIAALEARQTADIERLALDIALDRQRLTKLEKVEPQPLQKDRGEILRALIVANGGKMLAKDARQKMHLSKQLFSMLINSMDDIETKPLHSDKRKLVLTLK</sequence>
<dbReference type="EMBL" id="CP002565">
    <property type="protein sequence ID" value="AEB68355.1"/>
    <property type="molecule type" value="Genomic_DNA"/>
</dbReference>
<dbReference type="InParanoid" id="F4BUW5"/>
<evidence type="ECO:0000313" key="1">
    <source>
        <dbReference type="EMBL" id="AEB68355.1"/>
    </source>
</evidence>
<dbReference type="KEGG" id="mcj:MCON_1739"/>